<keyword evidence="3" id="KW-1185">Reference proteome</keyword>
<evidence type="ECO:0000313" key="2">
    <source>
        <dbReference type="EMBL" id="MDY0870910.1"/>
    </source>
</evidence>
<organism evidence="2 3">
    <name type="scientific">Dongia rigui</name>
    <dbReference type="NCBI Taxonomy" id="940149"/>
    <lineage>
        <taxon>Bacteria</taxon>
        <taxon>Pseudomonadati</taxon>
        <taxon>Pseudomonadota</taxon>
        <taxon>Alphaproteobacteria</taxon>
        <taxon>Rhodospirillales</taxon>
        <taxon>Dongiaceae</taxon>
        <taxon>Dongia</taxon>
    </lineage>
</organism>
<keyword evidence="2" id="KW-0255">Endonuclease</keyword>
<dbReference type="InterPro" id="IPR047216">
    <property type="entry name" value="Endonuclease_DUF559_bact"/>
</dbReference>
<dbReference type="CDD" id="cd01038">
    <property type="entry name" value="Endonuclease_DUF559"/>
    <property type="match status" value="1"/>
</dbReference>
<dbReference type="RefSeq" id="WP_320499281.1">
    <property type="nucleotide sequence ID" value="NZ_JAXCLX010000001.1"/>
</dbReference>
<comment type="caution">
    <text evidence="2">The sequence shown here is derived from an EMBL/GenBank/DDBJ whole genome shotgun (WGS) entry which is preliminary data.</text>
</comment>
<gene>
    <name evidence="2" type="ORF">SMD31_03215</name>
</gene>
<dbReference type="InterPro" id="IPR011335">
    <property type="entry name" value="Restrct_endonuc-II-like"/>
</dbReference>
<dbReference type="SUPFAM" id="SSF52980">
    <property type="entry name" value="Restriction endonuclease-like"/>
    <property type="match status" value="1"/>
</dbReference>
<name>A0ABU5DUE1_9PROT</name>
<dbReference type="PANTHER" id="PTHR38590">
    <property type="entry name" value="BLL0828 PROTEIN"/>
    <property type="match status" value="1"/>
</dbReference>
<sequence>MGEERAKKLRKSSTEAEKRLWRLLRAKQLAGYKFRRQEPVAPYIVDFVCYRPPLVIELDGGQHDATTQRARDEQRTAWLESQGFTVIRFWNNQLLENEAGVLHDILRALGAKD</sequence>
<dbReference type="Proteomes" id="UP001271769">
    <property type="component" value="Unassembled WGS sequence"/>
</dbReference>
<dbReference type="EMBL" id="JAXCLX010000001">
    <property type="protein sequence ID" value="MDY0870910.1"/>
    <property type="molecule type" value="Genomic_DNA"/>
</dbReference>
<keyword evidence="2" id="KW-0540">Nuclease</keyword>
<accession>A0ABU5DUE1</accession>
<dbReference type="GO" id="GO:0004519">
    <property type="term" value="F:endonuclease activity"/>
    <property type="evidence" value="ECO:0007669"/>
    <property type="project" value="UniProtKB-KW"/>
</dbReference>
<dbReference type="InterPro" id="IPR007569">
    <property type="entry name" value="DUF559"/>
</dbReference>
<evidence type="ECO:0000259" key="1">
    <source>
        <dbReference type="Pfam" id="PF04480"/>
    </source>
</evidence>
<dbReference type="Gene3D" id="3.40.960.10">
    <property type="entry name" value="VSR Endonuclease"/>
    <property type="match status" value="1"/>
</dbReference>
<feature type="domain" description="DUF559" evidence="1">
    <location>
        <begin position="4"/>
        <end position="109"/>
    </location>
</feature>
<evidence type="ECO:0000313" key="3">
    <source>
        <dbReference type="Proteomes" id="UP001271769"/>
    </source>
</evidence>
<dbReference type="PANTHER" id="PTHR38590:SF1">
    <property type="entry name" value="BLL0828 PROTEIN"/>
    <property type="match status" value="1"/>
</dbReference>
<proteinExistence type="predicted"/>
<dbReference type="Pfam" id="PF04480">
    <property type="entry name" value="DUF559"/>
    <property type="match status" value="1"/>
</dbReference>
<reference evidence="2 3" key="1">
    <citation type="journal article" date="2013" name="Antonie Van Leeuwenhoek">
        <title>Dongia rigui sp. nov., isolated from freshwater of a large wetland in Korea.</title>
        <authorList>
            <person name="Baik K.S."/>
            <person name="Hwang Y.M."/>
            <person name="Choi J.S."/>
            <person name="Kwon J."/>
            <person name="Seong C.N."/>
        </authorList>
    </citation>
    <scope>NUCLEOTIDE SEQUENCE [LARGE SCALE GENOMIC DNA]</scope>
    <source>
        <strain evidence="2 3">04SU4-P</strain>
    </source>
</reference>
<protein>
    <submittedName>
        <fullName evidence="2">Endonuclease domain-containing protein</fullName>
    </submittedName>
</protein>
<keyword evidence="2" id="KW-0378">Hydrolase</keyword>